<dbReference type="EMBL" id="JAPEUV010000188">
    <property type="protein sequence ID" value="KAJ4330573.1"/>
    <property type="molecule type" value="Genomic_DNA"/>
</dbReference>
<evidence type="ECO:0000313" key="3">
    <source>
        <dbReference type="EMBL" id="KAJ4330573.1"/>
    </source>
</evidence>
<comment type="caution">
    <text evidence="3">The sequence shown here is derived from an EMBL/GenBank/DDBJ whole genome shotgun (WGS) entry which is preliminary data.</text>
</comment>
<feature type="compositionally biased region" description="Polar residues" evidence="1">
    <location>
        <begin position="370"/>
        <end position="391"/>
    </location>
</feature>
<feature type="compositionally biased region" description="Pro residues" evidence="1">
    <location>
        <begin position="59"/>
        <end position="81"/>
    </location>
</feature>
<gene>
    <name evidence="3" type="ORF">N0V87_009879</name>
</gene>
<feature type="region of interest" description="Disordered" evidence="1">
    <location>
        <begin position="50"/>
        <end position="93"/>
    </location>
</feature>
<feature type="chain" id="PRO_5040726008" evidence="2">
    <location>
        <begin position="19"/>
        <end position="1085"/>
    </location>
</feature>
<reference evidence="3" key="1">
    <citation type="submission" date="2022-10" db="EMBL/GenBank/DDBJ databases">
        <title>Tapping the CABI collections for fungal endophytes: first genome assemblies for Collariella, Neodidymelliopsis, Ascochyta clinopodiicola, Didymella pomorum, Didymosphaeria variabile, Neocosmospora piperis and Neocucurbitaria cava.</title>
        <authorList>
            <person name="Hill R."/>
        </authorList>
    </citation>
    <scope>NUCLEOTIDE SEQUENCE</scope>
    <source>
        <strain evidence="3">IMI 360193</strain>
    </source>
</reference>
<sequence>MKIWGAAASALLLALARCRVVPSSPQLYTATNITTLVKVFSAPPAIASDTGSIQLAPRTDPPPPKRPKLNPPSPPAEPAPNVPAAESQSEWDQHVCRGGKLTQASKLDKDEAQAIALPIGTQWSGNLEAERKKWGYFDSEDPDCDFEGSYYDIARALEALGVEDGDCFRTQHYDPENDDDMKDQKYKVGDKAYRATGAHGTFGVNVKGGALFLIEVASAPRTAALLWDVDPVPKDQLPEIRQISDLAWGFWYQAHGGSNLGHITKFVVPQVINDVTGRLIDQASKTYEVPDGEERHDAVPEWPGISFDIDTPPGKALLGSPVGIATAYFLSQHKQEIGGNKYVSKVTVFRPDGDTEMKEPTIVYYVENAPTTSQKDGNSAQKSDQTAGQRQAHNRRDLLQATDDLVSATDEGKDLWYKNMCRGRKLTESCMSKRDEATEFATPVDTPWKGTMESELREWGYREVDTSSKCGWDDIERDLNREHIRVEDANCYEVQHALRPGTTGEDGKTIALKNQMYTVKSGQKYRMTNAHARIGINTISGAIFFLDVESAAKAAEINWKPEVPTAEQLPKLKAISDISWGFWNRAWMHRPASERKLGNINYFIVHNIANEETETLINKAMEVHVGDGSHTGLTVLPKWPGLDFYVADEAGRALLGSPNGLAAGYFLAQHKDEIGANKYVYGIRVFASSAPLAGPSMIMYVADADDDSSDELPMDRRRGIGWGNSALRPPVNSFNTKSPSTLGDTVTIAAKPKLDDATLWNTCKCRGEKITQTSLEDKDTAKNLVTPIDSPWEGTMEEELKLWGYAQPKGATAYCNFSSTETEFRAMGIDTKFKERTKNGQNQCYQAHHSKGGPRGKVKEQTYEVEKKIYRMTDAIMQMGVNVRDGVLTYFNVRSAEQSAMLLWGVDEVSASELPALNRVSDVSWAFWKRAHGNDADINNIQKFHVHDAVNEDTLRLVNMALNTYKVPDGDVRRPRLPKWPGLVFDIKTDEGAAMLGSPNGIAAGYFLVQHKTQLGGNKYIHQVTVWMSSDGDVQMMFWVKNAPPPEAAPQGQSIRRRLERQVKIVKRGHDGRNIIKEHRVLAKL</sequence>
<proteinExistence type="predicted"/>
<feature type="region of interest" description="Disordered" evidence="1">
    <location>
        <begin position="370"/>
        <end position="400"/>
    </location>
</feature>
<keyword evidence="4" id="KW-1185">Reference proteome</keyword>
<organism evidence="3 4">
    <name type="scientific">Didymella glomerata</name>
    <dbReference type="NCBI Taxonomy" id="749621"/>
    <lineage>
        <taxon>Eukaryota</taxon>
        <taxon>Fungi</taxon>
        <taxon>Dikarya</taxon>
        <taxon>Ascomycota</taxon>
        <taxon>Pezizomycotina</taxon>
        <taxon>Dothideomycetes</taxon>
        <taxon>Pleosporomycetidae</taxon>
        <taxon>Pleosporales</taxon>
        <taxon>Pleosporineae</taxon>
        <taxon>Didymellaceae</taxon>
        <taxon>Didymella</taxon>
    </lineage>
</organism>
<evidence type="ECO:0000256" key="1">
    <source>
        <dbReference type="SAM" id="MobiDB-lite"/>
    </source>
</evidence>
<evidence type="ECO:0000256" key="2">
    <source>
        <dbReference type="SAM" id="SignalP"/>
    </source>
</evidence>
<name>A0A9W8WQA7_9PLEO</name>
<keyword evidence="2" id="KW-0732">Signal</keyword>
<evidence type="ECO:0000313" key="4">
    <source>
        <dbReference type="Proteomes" id="UP001140562"/>
    </source>
</evidence>
<dbReference type="OrthoDB" id="5337308at2759"/>
<dbReference type="Proteomes" id="UP001140562">
    <property type="component" value="Unassembled WGS sequence"/>
</dbReference>
<protein>
    <submittedName>
        <fullName evidence="3">Uncharacterized protein</fullName>
    </submittedName>
</protein>
<dbReference type="AlphaFoldDB" id="A0A9W8WQA7"/>
<feature type="signal peptide" evidence="2">
    <location>
        <begin position="1"/>
        <end position="18"/>
    </location>
</feature>
<accession>A0A9W8WQA7</accession>